<name>A0A9W9IK86_9EURO</name>
<evidence type="ECO:0000313" key="2">
    <source>
        <dbReference type="Proteomes" id="UP001146351"/>
    </source>
</evidence>
<sequence>MTYNGIRFHVGKSNHPPGYLGCIIQYGLYEVLPPELKRHSGDLHSRLGENLLLAASCSVTGSLTKNWTGVAKIDRVKHLRFLVECLRFDVDRDVQFVICSRDNKITPKEQFNLTLLELLEVAKPSNLNTFRQVLQNAAPRWALLSSRLVSGLSSPPQISSL</sequence>
<accession>A0A9W9IK86</accession>
<comment type="caution">
    <text evidence="1">The sequence shown here is derived from an EMBL/GenBank/DDBJ whole genome shotgun (WGS) entry which is preliminary data.</text>
</comment>
<gene>
    <name evidence="1" type="ORF">N7492_002539</name>
</gene>
<reference evidence="1" key="2">
    <citation type="journal article" date="2023" name="IMA Fungus">
        <title>Comparative genomic study of the Penicillium genus elucidates a diverse pangenome and 15 lateral gene transfer events.</title>
        <authorList>
            <person name="Petersen C."/>
            <person name="Sorensen T."/>
            <person name="Nielsen M.R."/>
            <person name="Sondergaard T.E."/>
            <person name="Sorensen J.L."/>
            <person name="Fitzpatrick D.A."/>
            <person name="Frisvad J.C."/>
            <person name="Nielsen K.L."/>
        </authorList>
    </citation>
    <scope>NUCLEOTIDE SEQUENCE</scope>
    <source>
        <strain evidence="1">IBT 21917</strain>
    </source>
</reference>
<reference evidence="1" key="1">
    <citation type="submission" date="2022-11" db="EMBL/GenBank/DDBJ databases">
        <authorList>
            <person name="Petersen C."/>
        </authorList>
    </citation>
    <scope>NUCLEOTIDE SEQUENCE</scope>
    <source>
        <strain evidence="1">IBT 21917</strain>
    </source>
</reference>
<dbReference type="Proteomes" id="UP001146351">
    <property type="component" value="Unassembled WGS sequence"/>
</dbReference>
<keyword evidence="2" id="KW-1185">Reference proteome</keyword>
<protein>
    <submittedName>
        <fullName evidence="1">Uncharacterized protein</fullName>
    </submittedName>
</protein>
<proteinExistence type="predicted"/>
<organism evidence="1 2">
    <name type="scientific">Penicillium capsulatum</name>
    <dbReference type="NCBI Taxonomy" id="69766"/>
    <lineage>
        <taxon>Eukaryota</taxon>
        <taxon>Fungi</taxon>
        <taxon>Dikarya</taxon>
        <taxon>Ascomycota</taxon>
        <taxon>Pezizomycotina</taxon>
        <taxon>Eurotiomycetes</taxon>
        <taxon>Eurotiomycetidae</taxon>
        <taxon>Eurotiales</taxon>
        <taxon>Aspergillaceae</taxon>
        <taxon>Penicillium</taxon>
    </lineage>
</organism>
<evidence type="ECO:0000313" key="1">
    <source>
        <dbReference type="EMBL" id="KAJ5179329.1"/>
    </source>
</evidence>
<dbReference type="AlphaFoldDB" id="A0A9W9IK86"/>
<dbReference type="EMBL" id="JAPQKO010000002">
    <property type="protein sequence ID" value="KAJ5179329.1"/>
    <property type="molecule type" value="Genomic_DNA"/>
</dbReference>